<dbReference type="InterPro" id="IPR003593">
    <property type="entry name" value="AAA+_ATPase"/>
</dbReference>
<organism evidence="5 6">
    <name type="scientific">Haloarcula salina</name>
    <dbReference type="NCBI Taxonomy" id="1429914"/>
    <lineage>
        <taxon>Archaea</taxon>
        <taxon>Methanobacteriati</taxon>
        <taxon>Methanobacteriota</taxon>
        <taxon>Stenosarchaea group</taxon>
        <taxon>Halobacteria</taxon>
        <taxon>Halobacteriales</taxon>
        <taxon>Haloarculaceae</taxon>
        <taxon>Haloarcula</taxon>
    </lineage>
</organism>
<dbReference type="GO" id="GO:0016887">
    <property type="term" value="F:ATP hydrolysis activity"/>
    <property type="evidence" value="ECO:0007669"/>
    <property type="project" value="InterPro"/>
</dbReference>
<feature type="compositionally biased region" description="Basic and acidic residues" evidence="3">
    <location>
        <begin position="261"/>
        <end position="270"/>
    </location>
</feature>
<dbReference type="SMART" id="SM00382">
    <property type="entry name" value="AAA"/>
    <property type="match status" value="1"/>
</dbReference>
<dbReference type="Gene3D" id="3.40.50.300">
    <property type="entry name" value="P-loop containing nucleotide triphosphate hydrolases"/>
    <property type="match status" value="1"/>
</dbReference>
<evidence type="ECO:0000313" key="5">
    <source>
        <dbReference type="EMBL" id="MBV0902763.1"/>
    </source>
</evidence>
<accession>A0AA41G3H1</accession>
<dbReference type="EMBL" id="JAHQXE010000004">
    <property type="protein sequence ID" value="MBV0902763.1"/>
    <property type="molecule type" value="Genomic_DNA"/>
</dbReference>
<proteinExistence type="predicted"/>
<evidence type="ECO:0000256" key="3">
    <source>
        <dbReference type="SAM" id="MobiDB-lite"/>
    </source>
</evidence>
<dbReference type="GO" id="GO:0005524">
    <property type="term" value="F:ATP binding"/>
    <property type="evidence" value="ECO:0007669"/>
    <property type="project" value="UniProtKB-KW"/>
</dbReference>
<dbReference type="PANTHER" id="PTHR24220">
    <property type="entry name" value="IMPORT ATP-BINDING PROTEIN"/>
    <property type="match status" value="1"/>
</dbReference>
<feature type="domain" description="ABC transporter" evidence="4">
    <location>
        <begin position="10"/>
        <end position="241"/>
    </location>
</feature>
<dbReference type="PANTHER" id="PTHR24220:SF684">
    <property type="entry name" value="FE(3+) IONS IMPORT ATP-BINDING PROTEIN FBPC"/>
    <property type="match status" value="1"/>
</dbReference>
<evidence type="ECO:0000256" key="2">
    <source>
        <dbReference type="ARBA" id="ARBA00022840"/>
    </source>
</evidence>
<keyword evidence="2 5" id="KW-0067">ATP-binding</keyword>
<dbReference type="InterPro" id="IPR003439">
    <property type="entry name" value="ABC_transporter-like_ATP-bd"/>
</dbReference>
<dbReference type="Pfam" id="PF00005">
    <property type="entry name" value="ABC_tran"/>
    <property type="match status" value="1"/>
</dbReference>
<keyword evidence="6" id="KW-1185">Reference proteome</keyword>
<dbReference type="SUPFAM" id="SSF52540">
    <property type="entry name" value="P-loop containing nucleoside triphosphate hydrolases"/>
    <property type="match status" value="1"/>
</dbReference>
<evidence type="ECO:0000313" key="6">
    <source>
        <dbReference type="Proteomes" id="UP001166304"/>
    </source>
</evidence>
<dbReference type="AlphaFoldDB" id="A0AA41G3H1"/>
<comment type="caution">
    <text evidence="5">The sequence shown here is derived from an EMBL/GenBank/DDBJ whole genome shotgun (WGS) entry which is preliminary data.</text>
</comment>
<evidence type="ECO:0000259" key="4">
    <source>
        <dbReference type="PROSITE" id="PS50893"/>
    </source>
</evidence>
<protein>
    <submittedName>
        <fullName evidence="5">ATP-binding cassette domain-containing protein</fullName>
    </submittedName>
</protein>
<keyword evidence="1" id="KW-0547">Nucleotide-binding</keyword>
<dbReference type="GO" id="GO:0005886">
    <property type="term" value="C:plasma membrane"/>
    <property type="evidence" value="ECO:0007669"/>
    <property type="project" value="TreeGrafter"/>
</dbReference>
<feature type="region of interest" description="Disordered" evidence="3">
    <location>
        <begin position="237"/>
        <end position="276"/>
    </location>
</feature>
<dbReference type="PROSITE" id="PS00211">
    <property type="entry name" value="ABC_TRANSPORTER_1"/>
    <property type="match status" value="1"/>
</dbReference>
<dbReference type="InterPro" id="IPR027417">
    <property type="entry name" value="P-loop_NTPase"/>
</dbReference>
<reference evidence="5" key="1">
    <citation type="submission" date="2021-06" db="EMBL/GenBank/DDBJ databases">
        <title>New haloarchaea isolates fom saline soil.</title>
        <authorList>
            <person name="Duran-Viseras A."/>
            <person name="Sanchez-Porro C.S."/>
            <person name="Ventosa A."/>
        </authorList>
    </citation>
    <scope>NUCLEOTIDE SEQUENCE</scope>
    <source>
        <strain evidence="5">JCM 18369</strain>
    </source>
</reference>
<dbReference type="PROSITE" id="PS50893">
    <property type="entry name" value="ABC_TRANSPORTER_2"/>
    <property type="match status" value="1"/>
</dbReference>
<evidence type="ECO:0000256" key="1">
    <source>
        <dbReference type="ARBA" id="ARBA00022741"/>
    </source>
</evidence>
<name>A0AA41G3H1_9EURY</name>
<dbReference type="InterPro" id="IPR015854">
    <property type="entry name" value="ABC_transpr_LolD-like"/>
</dbReference>
<dbReference type="InterPro" id="IPR017871">
    <property type="entry name" value="ABC_transporter-like_CS"/>
</dbReference>
<dbReference type="Proteomes" id="UP001166304">
    <property type="component" value="Unassembled WGS sequence"/>
</dbReference>
<dbReference type="GO" id="GO:0022857">
    <property type="term" value="F:transmembrane transporter activity"/>
    <property type="evidence" value="ECO:0007669"/>
    <property type="project" value="TreeGrafter"/>
</dbReference>
<sequence>MAESTAGRELVFDGVSKRFDGEAALSDVSMRFAPGERVAVVGPSGAGKTTLLRLASGALTPDEGAITLGGAPVSGADVTLAYQGETLVDRRTALANVLSGRVGDCSWLRGFLEPLVPRDPEPGLELLDAVGLAGKADARAATLSAGERQRVAFARALVRDAPVVLADEPTANLDPSSRANVVDVLDGVLDGELLVTVLHEVGLALERFERIVGLADGRVRFDEPAAEVTDGMLDDLFAAGASTPDGRRSAAGRRQHGAAKPTEDGEESRTQVRWYA</sequence>
<gene>
    <name evidence="5" type="ORF">KTS37_13295</name>
</gene>
<dbReference type="RefSeq" id="WP_162414340.1">
    <property type="nucleotide sequence ID" value="NZ_JAHQXE010000004.1"/>
</dbReference>